<reference evidence="5" key="1">
    <citation type="submission" date="2018-02" db="EMBL/GenBank/DDBJ databases">
        <authorList>
            <person name="Moore K."/>
            <person name="Momper L."/>
        </authorList>
    </citation>
    <scope>NUCLEOTIDE SEQUENCE [LARGE SCALE GENOMIC DNA]</scope>
    <source>
        <strain evidence="5">ULC18</strain>
    </source>
</reference>
<organism evidence="4 5">
    <name type="scientific">Stenomitos frigidus ULC18</name>
    <dbReference type="NCBI Taxonomy" id="2107698"/>
    <lineage>
        <taxon>Bacteria</taxon>
        <taxon>Bacillati</taxon>
        <taxon>Cyanobacteriota</taxon>
        <taxon>Cyanophyceae</taxon>
        <taxon>Leptolyngbyales</taxon>
        <taxon>Leptolyngbyaceae</taxon>
        <taxon>Stenomitos</taxon>
    </lineage>
</organism>
<dbReference type="SUPFAM" id="SSF50331">
    <property type="entry name" value="MOP-like"/>
    <property type="match status" value="1"/>
</dbReference>
<evidence type="ECO:0000313" key="5">
    <source>
        <dbReference type="Proteomes" id="UP000239576"/>
    </source>
</evidence>
<dbReference type="GO" id="GO:0015689">
    <property type="term" value="P:molybdate ion transport"/>
    <property type="evidence" value="ECO:0007669"/>
    <property type="project" value="InterPro"/>
</dbReference>
<dbReference type="InterPro" id="IPR008995">
    <property type="entry name" value="Mo/tungstate-bd_C_term_dom"/>
</dbReference>
<evidence type="ECO:0000256" key="2">
    <source>
        <dbReference type="PROSITE-ProRule" id="PRU01213"/>
    </source>
</evidence>
<gene>
    <name evidence="4" type="ORF">C7B82_30155</name>
</gene>
<dbReference type="Proteomes" id="UP000239576">
    <property type="component" value="Unassembled WGS sequence"/>
</dbReference>
<keyword evidence="1 2" id="KW-0500">Molybdenum</keyword>
<dbReference type="Gene3D" id="2.40.50.100">
    <property type="match status" value="1"/>
</dbReference>
<evidence type="ECO:0000256" key="1">
    <source>
        <dbReference type="ARBA" id="ARBA00022505"/>
    </source>
</evidence>
<accession>A0A2T1DTI9</accession>
<evidence type="ECO:0000259" key="3">
    <source>
        <dbReference type="PROSITE" id="PS51866"/>
    </source>
</evidence>
<dbReference type="AlphaFoldDB" id="A0A2T1DTI9"/>
<dbReference type="InterPro" id="IPR005116">
    <property type="entry name" value="Transp-assoc_OB_typ1"/>
</dbReference>
<dbReference type="EMBL" id="PVWK01000159">
    <property type="protein sequence ID" value="PSB23795.1"/>
    <property type="molecule type" value="Genomic_DNA"/>
</dbReference>
<feature type="domain" description="Mop" evidence="3">
    <location>
        <begin position="1"/>
        <end position="63"/>
    </location>
</feature>
<name>A0A2T1DTI9_9CYAN</name>
<dbReference type="Pfam" id="PF03459">
    <property type="entry name" value="TOBE"/>
    <property type="match status" value="1"/>
</dbReference>
<keyword evidence="5" id="KW-1185">Reference proteome</keyword>
<proteinExistence type="predicted"/>
<reference evidence="4 5" key="2">
    <citation type="submission" date="2018-03" db="EMBL/GenBank/DDBJ databases">
        <title>The ancient ancestry and fast evolution of plastids.</title>
        <authorList>
            <person name="Moore K.R."/>
            <person name="Magnabosco C."/>
            <person name="Momper L."/>
            <person name="Gold D.A."/>
            <person name="Bosak T."/>
            <person name="Fournier G.P."/>
        </authorList>
    </citation>
    <scope>NUCLEOTIDE SEQUENCE [LARGE SCALE GENOMIC DNA]</scope>
    <source>
        <strain evidence="4 5">ULC18</strain>
    </source>
</reference>
<dbReference type="PROSITE" id="PS51866">
    <property type="entry name" value="MOP"/>
    <property type="match status" value="1"/>
</dbReference>
<dbReference type="InterPro" id="IPR004606">
    <property type="entry name" value="Mop_domain"/>
</dbReference>
<comment type="caution">
    <text evidence="4">The sequence shown here is derived from an EMBL/GenBank/DDBJ whole genome shotgun (WGS) entry which is preliminary data.</text>
</comment>
<evidence type="ECO:0000313" key="4">
    <source>
        <dbReference type="EMBL" id="PSB23795.1"/>
    </source>
</evidence>
<sequence length="64" mass="6454">MQISGRNGTVKAIEIGAVNAEVETAAGVEMTAMITKASAENLGLSVGKEAYAVVKTSGVMVAID</sequence>
<protein>
    <submittedName>
        <fullName evidence="4">Transporter</fullName>
    </submittedName>
</protein>
<dbReference type="OrthoDB" id="122515at2"/>